<evidence type="ECO:0000256" key="7">
    <source>
        <dbReference type="SAM" id="Phobius"/>
    </source>
</evidence>
<dbReference type="InterPro" id="IPR032808">
    <property type="entry name" value="DoxX"/>
</dbReference>
<feature type="transmembrane region" description="Helical" evidence="7">
    <location>
        <begin position="133"/>
        <end position="152"/>
    </location>
</feature>
<evidence type="ECO:0000256" key="3">
    <source>
        <dbReference type="ARBA" id="ARBA00022475"/>
    </source>
</evidence>
<dbReference type="PANTHER" id="PTHR33452">
    <property type="entry name" value="OXIDOREDUCTASE CATD-RELATED"/>
    <property type="match status" value="1"/>
</dbReference>
<sequence>MQLIGDTPITYRRYSMSSSQNALVLIARILLSFIFIYSGFGKLTDPAGTAGMIAGAGMPAATALAYLAGLFELVAGLAILAGFQTKIAAWALAVFCVFTGLVFHSGTVAVPGWPEPALGWINTLNGIMMMKNITLAGAYILLATFGAGAYSVDAKRGFVAARA</sequence>
<comment type="similarity">
    <text evidence="2">Belongs to the DoxX family.</text>
</comment>
<dbReference type="PIR" id="H97441">
    <property type="entry name" value="H97441"/>
</dbReference>
<gene>
    <name evidence="8" type="ordered locus">Atu0680</name>
</gene>
<feature type="transmembrane region" description="Helical" evidence="7">
    <location>
        <begin position="90"/>
        <end position="113"/>
    </location>
</feature>
<reference evidence="8 9" key="1">
    <citation type="journal article" date="2001" name="Science">
        <title>The genome of the natural genetic engineer Agrobacterium tumefaciens C58.</title>
        <authorList>
            <person name="Wood D.W."/>
            <person name="Setubal J.C."/>
            <person name="Kaul R."/>
            <person name="Monks D.E."/>
            <person name="Kitajima J.P."/>
            <person name="Okura V.K."/>
            <person name="Zhou Y."/>
            <person name="Chen L."/>
            <person name="Wood G.E."/>
            <person name="Almeida N.F.Jr."/>
            <person name="Woo L."/>
            <person name="Chen Y."/>
            <person name="Paulsen I.T."/>
            <person name="Eisen J.A."/>
            <person name="Karp P.D."/>
            <person name="Bovee D.Sr."/>
            <person name="Chapman P."/>
            <person name="Clendenning J."/>
            <person name="Deatherage G."/>
            <person name="Gillet W."/>
            <person name="Grant C."/>
            <person name="Kutyavin T."/>
            <person name="Levy R."/>
            <person name="Li M.J."/>
            <person name="McClelland E."/>
            <person name="Palmieri A."/>
            <person name="Raymond C."/>
            <person name="Rouse G."/>
            <person name="Saenphimmachak C."/>
            <person name="Wu Z."/>
            <person name="Romero P."/>
            <person name="Gordon D."/>
            <person name="Zhang S."/>
            <person name="Yoo H."/>
            <person name="Tao Y."/>
            <person name="Biddle P."/>
            <person name="Jung M."/>
            <person name="Krespan W."/>
            <person name="Perry M."/>
            <person name="Gordon-Kamm B."/>
            <person name="Liao L."/>
            <person name="Kim S."/>
            <person name="Hendrick C."/>
            <person name="Zhao Z.Y."/>
            <person name="Dolan M."/>
            <person name="Chumley F."/>
            <person name="Tingey S.V."/>
            <person name="Tomb J.F."/>
            <person name="Gordon M.P."/>
            <person name="Olson M.V."/>
            <person name="Nester E.W."/>
        </authorList>
    </citation>
    <scope>NUCLEOTIDE SEQUENCE [LARGE SCALE GENOMIC DNA]</scope>
    <source>
        <strain evidence="9">C58 / ATCC 33970</strain>
    </source>
</reference>
<dbReference type="STRING" id="176299.Atu0680"/>
<accession>A9CK19</accession>
<dbReference type="EnsemblBacteria" id="AAK86489">
    <property type="protein sequence ID" value="AAK86489"/>
    <property type="gene ID" value="Atu0680"/>
</dbReference>
<dbReference type="Pfam" id="PF07681">
    <property type="entry name" value="DoxX"/>
    <property type="match status" value="1"/>
</dbReference>
<protein>
    <recommendedName>
        <fullName evidence="10">DoxX family protein</fullName>
    </recommendedName>
</protein>
<proteinExistence type="inferred from homology"/>
<dbReference type="BioCyc" id="AGRO:ATU0680-MONOMER"/>
<dbReference type="PhylomeDB" id="A9CK19"/>
<name>A9CK19_AGRFC</name>
<keyword evidence="3" id="KW-1003">Cell membrane</keyword>
<dbReference type="DNASU" id="1132718"/>
<evidence type="ECO:0000256" key="2">
    <source>
        <dbReference type="ARBA" id="ARBA00006679"/>
    </source>
</evidence>
<dbReference type="KEGG" id="atu:Atu0680"/>
<keyword evidence="4 7" id="KW-0812">Transmembrane</keyword>
<keyword evidence="5 7" id="KW-1133">Transmembrane helix</keyword>
<evidence type="ECO:0000313" key="8">
    <source>
        <dbReference type="EMBL" id="AAK86489.1"/>
    </source>
</evidence>
<dbReference type="AlphaFoldDB" id="A9CK19"/>
<dbReference type="PIR" id="AB2660">
    <property type="entry name" value="AB2660"/>
</dbReference>
<keyword evidence="6 7" id="KW-0472">Membrane</keyword>
<evidence type="ECO:0000256" key="5">
    <source>
        <dbReference type="ARBA" id="ARBA00022989"/>
    </source>
</evidence>
<comment type="subcellular location">
    <subcellularLocation>
        <location evidence="1">Cell membrane</location>
        <topology evidence="1">Multi-pass membrane protein</topology>
    </subcellularLocation>
</comment>
<organism evidence="8 9">
    <name type="scientific">Agrobacterium fabrum (strain C58 / ATCC 33970)</name>
    <name type="common">Agrobacterium tumefaciens (strain C58)</name>
    <dbReference type="NCBI Taxonomy" id="176299"/>
    <lineage>
        <taxon>Bacteria</taxon>
        <taxon>Pseudomonadati</taxon>
        <taxon>Pseudomonadota</taxon>
        <taxon>Alphaproteobacteria</taxon>
        <taxon>Hyphomicrobiales</taxon>
        <taxon>Rhizobiaceae</taxon>
        <taxon>Rhizobium/Agrobacterium group</taxon>
        <taxon>Agrobacterium</taxon>
        <taxon>Agrobacterium tumefaciens complex</taxon>
    </lineage>
</organism>
<feature type="transmembrane region" description="Helical" evidence="7">
    <location>
        <begin position="60"/>
        <end position="83"/>
    </location>
</feature>
<dbReference type="eggNOG" id="COG2259">
    <property type="taxonomic scope" value="Bacteria"/>
</dbReference>
<dbReference type="GO" id="GO:0005886">
    <property type="term" value="C:plasma membrane"/>
    <property type="evidence" value="ECO:0007669"/>
    <property type="project" value="UniProtKB-SubCell"/>
</dbReference>
<dbReference type="EMBL" id="AE007869">
    <property type="protein sequence ID" value="AAK86489.1"/>
    <property type="molecule type" value="Genomic_DNA"/>
</dbReference>
<dbReference type="PATRIC" id="fig|176299.10.peg.676"/>
<dbReference type="PANTHER" id="PTHR33452:SF1">
    <property type="entry name" value="INNER MEMBRANE PROTEIN YPHA-RELATED"/>
    <property type="match status" value="1"/>
</dbReference>
<dbReference type="OrthoDB" id="9810206at2"/>
<evidence type="ECO:0008006" key="10">
    <source>
        <dbReference type="Google" id="ProtNLM"/>
    </source>
</evidence>
<reference evidence="8 9" key="2">
    <citation type="journal article" date="2001" name="Science">
        <title>Genome sequence of the plant pathogen and biotechnology agent Agrobacterium tumefaciens C58.</title>
        <authorList>
            <person name="Goodner B."/>
            <person name="Hinkle G."/>
            <person name="Gattung S."/>
            <person name="Miller N."/>
            <person name="Blanchard M."/>
            <person name="Qurollo B."/>
            <person name="Goldman B.S."/>
            <person name="Cao Y."/>
            <person name="Askenazi M."/>
            <person name="Halling C."/>
            <person name="Mullin L."/>
            <person name="Houmiel K."/>
            <person name="Gordon J."/>
            <person name="Vaudin M."/>
            <person name="Iartchouk O."/>
            <person name="Epp A."/>
            <person name="Liu F."/>
            <person name="Wollam C."/>
            <person name="Allinger M."/>
            <person name="Doughty D."/>
            <person name="Scott C."/>
            <person name="Lappas C."/>
            <person name="Markelz B."/>
            <person name="Flanagan C."/>
            <person name="Crowell C."/>
            <person name="Gurson J."/>
            <person name="Lomo C."/>
            <person name="Sear C."/>
            <person name="Strub G."/>
            <person name="Cielo C."/>
            <person name="Slater S."/>
        </authorList>
    </citation>
    <scope>NUCLEOTIDE SEQUENCE [LARGE SCALE GENOMIC DNA]</scope>
    <source>
        <strain evidence="9">C58 / ATCC 33970</strain>
    </source>
</reference>
<evidence type="ECO:0000256" key="1">
    <source>
        <dbReference type="ARBA" id="ARBA00004651"/>
    </source>
</evidence>
<dbReference type="InterPro" id="IPR051907">
    <property type="entry name" value="DoxX-like_oxidoreductase"/>
</dbReference>
<dbReference type="Proteomes" id="UP000000813">
    <property type="component" value="Chromosome circular"/>
</dbReference>
<evidence type="ECO:0000256" key="6">
    <source>
        <dbReference type="ARBA" id="ARBA00023136"/>
    </source>
</evidence>
<evidence type="ECO:0000313" key="9">
    <source>
        <dbReference type="Proteomes" id="UP000000813"/>
    </source>
</evidence>
<dbReference type="HOGENOM" id="CLU_058421_8_3_5"/>
<evidence type="ECO:0000256" key="4">
    <source>
        <dbReference type="ARBA" id="ARBA00022692"/>
    </source>
</evidence>
<feature type="transmembrane region" description="Helical" evidence="7">
    <location>
        <begin position="21"/>
        <end position="40"/>
    </location>
</feature>
<keyword evidence="9" id="KW-1185">Reference proteome</keyword>